<organism evidence="1 2">
    <name type="scientific">Jiulongibacter sediminis</name>
    <dbReference type="NCBI Taxonomy" id="1605367"/>
    <lineage>
        <taxon>Bacteria</taxon>
        <taxon>Pseudomonadati</taxon>
        <taxon>Bacteroidota</taxon>
        <taxon>Cytophagia</taxon>
        <taxon>Cytophagales</taxon>
        <taxon>Leadbetterellaceae</taxon>
        <taxon>Jiulongibacter</taxon>
    </lineage>
</organism>
<comment type="caution">
    <text evidence="1">The sequence shown here is derived from an EMBL/GenBank/DDBJ whole genome shotgun (WGS) entry which is preliminary data.</text>
</comment>
<dbReference type="AlphaFoldDB" id="A0A0P7C6L1"/>
<evidence type="ECO:0000313" key="2">
    <source>
        <dbReference type="Proteomes" id="UP000050454"/>
    </source>
</evidence>
<evidence type="ECO:0000313" key="1">
    <source>
        <dbReference type="EMBL" id="KPM47965.1"/>
    </source>
</evidence>
<gene>
    <name evidence="1" type="ORF">AFM12_12145</name>
</gene>
<proteinExistence type="predicted"/>
<dbReference type="EMBL" id="LGTQ01000009">
    <property type="protein sequence ID" value="KPM47965.1"/>
    <property type="molecule type" value="Genomic_DNA"/>
</dbReference>
<dbReference type="PATRIC" id="fig|1605367.3.peg.3833"/>
<accession>A0A0P7C6L1</accession>
<reference evidence="1 2" key="1">
    <citation type="submission" date="2015-07" db="EMBL/GenBank/DDBJ databases">
        <title>The draft genome sequence of Leadbetterella sp. JN14-9.</title>
        <authorList>
            <person name="Liu Y."/>
            <person name="Du J."/>
            <person name="Shao Z."/>
        </authorList>
    </citation>
    <scope>NUCLEOTIDE SEQUENCE [LARGE SCALE GENOMIC DNA]</scope>
    <source>
        <strain evidence="1 2">JN14-9</strain>
    </source>
</reference>
<dbReference type="RefSeq" id="WP_055148570.1">
    <property type="nucleotide sequence ID" value="NZ_CAKZPM010000009.1"/>
</dbReference>
<keyword evidence="2" id="KW-1185">Reference proteome</keyword>
<name>A0A0P7C6L1_9BACT</name>
<dbReference type="InterPro" id="IPR009241">
    <property type="entry name" value="HigB-like"/>
</dbReference>
<dbReference type="OrthoDB" id="573082at2"/>
<dbReference type="Pfam" id="PF05973">
    <property type="entry name" value="Gp49"/>
    <property type="match status" value="1"/>
</dbReference>
<sequence length="115" mass="13799">MNEKPIREILYFEDHYLNFYNSLRPQVKKKFNWTLQLISTLERIPEKFFKHLTGTDGLFEVRVEVGSNIYRVFSFFDKGQLIILVNGFQKKTQKTPKNEIEMALKLKQQYFDGKD</sequence>
<protein>
    <submittedName>
        <fullName evidence="1">Toxin RelE</fullName>
    </submittedName>
</protein>
<dbReference type="Proteomes" id="UP000050454">
    <property type="component" value="Unassembled WGS sequence"/>
</dbReference>